<evidence type="ECO:0000256" key="7">
    <source>
        <dbReference type="RuleBase" id="RU000416"/>
    </source>
</evidence>
<dbReference type="GO" id="GO:0003677">
    <property type="term" value="F:DNA binding"/>
    <property type="evidence" value="ECO:0007669"/>
    <property type="project" value="TreeGrafter"/>
</dbReference>
<evidence type="ECO:0000313" key="10">
    <source>
        <dbReference type="Proteomes" id="UP000501179"/>
    </source>
</evidence>
<proteinExistence type="inferred from homology"/>
<dbReference type="REBASE" id="404010">
    <property type="entry name" value="M.SspT12ORF14975P"/>
</dbReference>
<dbReference type="Pfam" id="PF00145">
    <property type="entry name" value="DNA_methylase"/>
    <property type="match status" value="1"/>
</dbReference>
<dbReference type="PANTHER" id="PTHR10629:SF52">
    <property type="entry name" value="DNA (CYTOSINE-5)-METHYLTRANSFERASE 1"/>
    <property type="match status" value="1"/>
</dbReference>
<accession>A0A6G9H006</accession>
<dbReference type="Proteomes" id="UP000501179">
    <property type="component" value="Chromosome"/>
</dbReference>
<name>A0A6G9H006_9ACTN</name>
<evidence type="ECO:0000256" key="3">
    <source>
        <dbReference type="ARBA" id="ARBA00022679"/>
    </source>
</evidence>
<evidence type="ECO:0000313" key="9">
    <source>
        <dbReference type="EMBL" id="QIQ03467.1"/>
    </source>
</evidence>
<keyword evidence="10" id="KW-1185">Reference proteome</keyword>
<dbReference type="KEGG" id="slia:HA039_14975"/>
<protein>
    <recommendedName>
        <fullName evidence="1">DNA (cytosine-5-)-methyltransferase</fullName>
        <ecNumber evidence="1">2.1.1.37</ecNumber>
    </recommendedName>
</protein>
<dbReference type="AlphaFoldDB" id="A0A6G9H006"/>
<sequence length="388" mass="42099">MDKGEPGWAYADLFSGCGGMSAGLAATGQFEAVYAADNDRWANATYAANIGHTPDDMDLLTLQDPAARRSWAAQIRESVGSRSFLLSGGPPCQGFSSHVKTRGDRKGRNQLFSVFGDLAATLKPDVVMVENVADLVSARSWDLFDEFRSKLEKAGYRVRARIMNMAQLGVPQERFRTVVLASLHQMPTFPSIRNTPETFATVKEWIGQLPHISSGEANPDDPMHVTSRHRPSTIEILKQVPQDGGSRPPGVGPECLDRTRGSHGGYTDVYGRLPWSGPAPTITARCRTPSCGRFAHPEQNRGLTAREAGLLQTFPATWQFKGPFDDRYKQIGNAVPPLAAQAFGEHIAAGMPPVESEVGLFEVADKPVGSSFSVLIPGIRRRGGLLTP</sequence>
<dbReference type="GO" id="GO:0003886">
    <property type="term" value="F:DNA (cytosine-5-)-methyltransferase activity"/>
    <property type="evidence" value="ECO:0007669"/>
    <property type="project" value="UniProtKB-EC"/>
</dbReference>
<dbReference type="EC" id="2.1.1.37" evidence="1"/>
<gene>
    <name evidence="9" type="ORF">HA039_14975</name>
</gene>
<dbReference type="GO" id="GO:0044027">
    <property type="term" value="P:negative regulation of gene expression via chromosomal CpG island methylation"/>
    <property type="evidence" value="ECO:0007669"/>
    <property type="project" value="TreeGrafter"/>
</dbReference>
<evidence type="ECO:0000256" key="4">
    <source>
        <dbReference type="ARBA" id="ARBA00022691"/>
    </source>
</evidence>
<feature type="active site" evidence="6">
    <location>
        <position position="92"/>
    </location>
</feature>
<dbReference type="SUPFAM" id="SSF53335">
    <property type="entry name" value="S-adenosyl-L-methionine-dependent methyltransferases"/>
    <property type="match status" value="1"/>
</dbReference>
<evidence type="ECO:0000256" key="2">
    <source>
        <dbReference type="ARBA" id="ARBA00022603"/>
    </source>
</evidence>
<evidence type="ECO:0000256" key="8">
    <source>
        <dbReference type="SAM" id="MobiDB-lite"/>
    </source>
</evidence>
<dbReference type="PRINTS" id="PR00105">
    <property type="entry name" value="C5METTRFRASE"/>
</dbReference>
<comment type="similarity">
    <text evidence="6 7">Belongs to the class I-like SAM-binding methyltransferase superfamily. C5-methyltransferase family.</text>
</comment>
<dbReference type="NCBIfam" id="TIGR00675">
    <property type="entry name" value="dcm"/>
    <property type="match status" value="1"/>
</dbReference>
<keyword evidence="2 6" id="KW-0489">Methyltransferase</keyword>
<feature type="region of interest" description="Disordered" evidence="8">
    <location>
        <begin position="240"/>
        <end position="260"/>
    </location>
</feature>
<keyword evidence="4 6" id="KW-0949">S-adenosyl-L-methionine</keyword>
<evidence type="ECO:0000256" key="5">
    <source>
        <dbReference type="ARBA" id="ARBA00022747"/>
    </source>
</evidence>
<dbReference type="GO" id="GO:0009307">
    <property type="term" value="P:DNA restriction-modification system"/>
    <property type="evidence" value="ECO:0007669"/>
    <property type="project" value="UniProtKB-KW"/>
</dbReference>
<dbReference type="RefSeq" id="WP_167029378.1">
    <property type="nucleotide sequence ID" value="NZ_CP050177.1"/>
</dbReference>
<dbReference type="PANTHER" id="PTHR10629">
    <property type="entry name" value="CYTOSINE-SPECIFIC METHYLTRANSFERASE"/>
    <property type="match status" value="1"/>
</dbReference>
<evidence type="ECO:0000256" key="6">
    <source>
        <dbReference type="PROSITE-ProRule" id="PRU01016"/>
    </source>
</evidence>
<keyword evidence="5" id="KW-0680">Restriction system</keyword>
<dbReference type="PROSITE" id="PS51679">
    <property type="entry name" value="SAM_MT_C5"/>
    <property type="match status" value="1"/>
</dbReference>
<dbReference type="GO" id="GO:0032259">
    <property type="term" value="P:methylation"/>
    <property type="evidence" value="ECO:0007669"/>
    <property type="project" value="UniProtKB-KW"/>
</dbReference>
<evidence type="ECO:0000256" key="1">
    <source>
        <dbReference type="ARBA" id="ARBA00011975"/>
    </source>
</evidence>
<reference evidence="9 10" key="1">
    <citation type="submission" date="2020-03" db="EMBL/GenBank/DDBJ databases">
        <title>A novel species.</title>
        <authorList>
            <person name="Gao J."/>
        </authorList>
    </citation>
    <scope>NUCLEOTIDE SEQUENCE [LARGE SCALE GENOMIC DNA]</scope>
    <source>
        <strain evidence="9 10">QMT-12</strain>
    </source>
</reference>
<dbReference type="InterPro" id="IPR029063">
    <property type="entry name" value="SAM-dependent_MTases_sf"/>
</dbReference>
<dbReference type="InterPro" id="IPR001525">
    <property type="entry name" value="C5_MeTfrase"/>
</dbReference>
<dbReference type="EMBL" id="CP050177">
    <property type="protein sequence ID" value="QIQ03467.1"/>
    <property type="molecule type" value="Genomic_DNA"/>
</dbReference>
<dbReference type="Gene3D" id="3.40.50.150">
    <property type="entry name" value="Vaccinia Virus protein VP39"/>
    <property type="match status" value="1"/>
</dbReference>
<dbReference type="Gene3D" id="3.90.120.10">
    <property type="entry name" value="DNA Methylase, subunit A, domain 2"/>
    <property type="match status" value="1"/>
</dbReference>
<dbReference type="InterPro" id="IPR050390">
    <property type="entry name" value="C5-Methyltransferase"/>
</dbReference>
<keyword evidence="3 6" id="KW-0808">Transferase</keyword>
<organism evidence="9 10">
    <name type="scientific">Streptomyces liangshanensis</name>
    <dbReference type="NCBI Taxonomy" id="2717324"/>
    <lineage>
        <taxon>Bacteria</taxon>
        <taxon>Bacillati</taxon>
        <taxon>Actinomycetota</taxon>
        <taxon>Actinomycetes</taxon>
        <taxon>Kitasatosporales</taxon>
        <taxon>Streptomycetaceae</taxon>
        <taxon>Streptomyces</taxon>
    </lineage>
</organism>